<dbReference type="GO" id="GO:0015031">
    <property type="term" value="P:protein transport"/>
    <property type="evidence" value="ECO:0007669"/>
    <property type="project" value="UniProtKB-KW"/>
</dbReference>
<dbReference type="Pfam" id="PF02472">
    <property type="entry name" value="ExbD"/>
    <property type="match status" value="1"/>
</dbReference>
<evidence type="ECO:0000256" key="4">
    <source>
        <dbReference type="ARBA" id="ARBA00022692"/>
    </source>
</evidence>
<evidence type="ECO:0000256" key="7">
    <source>
        <dbReference type="RuleBase" id="RU003879"/>
    </source>
</evidence>
<comment type="subcellular location">
    <subcellularLocation>
        <location evidence="1">Cell membrane</location>
        <topology evidence="1">Single-pass membrane protein</topology>
    </subcellularLocation>
    <subcellularLocation>
        <location evidence="7">Cell membrane</location>
        <topology evidence="7">Single-pass type II membrane protein</topology>
    </subcellularLocation>
</comment>
<keyword evidence="7" id="KW-0813">Transport</keyword>
<dbReference type="GO" id="GO:0022857">
    <property type="term" value="F:transmembrane transporter activity"/>
    <property type="evidence" value="ECO:0007669"/>
    <property type="project" value="InterPro"/>
</dbReference>
<comment type="similarity">
    <text evidence="2 7">Belongs to the ExbD/TolR family.</text>
</comment>
<feature type="transmembrane region" description="Helical" evidence="8">
    <location>
        <begin position="12"/>
        <end position="32"/>
    </location>
</feature>
<keyword evidence="6 8" id="KW-0472">Membrane</keyword>
<evidence type="ECO:0000256" key="8">
    <source>
        <dbReference type="SAM" id="Phobius"/>
    </source>
</evidence>
<keyword evidence="5 8" id="KW-1133">Transmembrane helix</keyword>
<sequence length="141" mass="15216">MNFRRRRHIEDPEINLIPLIDVLLVIMIFLAASTSFSKFSQLSITLPTASNDTRAAPPQVTVTVAADGRYALNGRALQYRDAETLSQALRAAVQGRTEPSLVIDADAGATHQSVVNAMEAARLAGIARVGFTTRTNPGAKR</sequence>
<dbReference type="RefSeq" id="WP_179590259.1">
    <property type="nucleotide sequence ID" value="NZ_JACBYR010000003.1"/>
</dbReference>
<proteinExistence type="inferred from homology"/>
<keyword evidence="3" id="KW-1003">Cell membrane</keyword>
<protein>
    <submittedName>
        <fullName evidence="9">Biopolymer transport protein ExbD</fullName>
    </submittedName>
</protein>
<keyword evidence="7" id="KW-0653">Protein transport</keyword>
<dbReference type="PANTHER" id="PTHR30558:SF3">
    <property type="entry name" value="BIOPOLYMER TRANSPORT PROTEIN EXBD-RELATED"/>
    <property type="match status" value="1"/>
</dbReference>
<dbReference type="InterPro" id="IPR003400">
    <property type="entry name" value="ExbD"/>
</dbReference>
<keyword evidence="10" id="KW-1185">Reference proteome</keyword>
<evidence type="ECO:0000256" key="6">
    <source>
        <dbReference type="ARBA" id="ARBA00023136"/>
    </source>
</evidence>
<evidence type="ECO:0000313" key="9">
    <source>
        <dbReference type="EMBL" id="NYE85828.1"/>
    </source>
</evidence>
<organism evidence="9 10">
    <name type="scientific">Pigmentiphaga litoralis</name>
    <dbReference type="NCBI Taxonomy" id="516702"/>
    <lineage>
        <taxon>Bacteria</taxon>
        <taxon>Pseudomonadati</taxon>
        <taxon>Pseudomonadota</taxon>
        <taxon>Betaproteobacteria</taxon>
        <taxon>Burkholderiales</taxon>
        <taxon>Alcaligenaceae</taxon>
        <taxon>Pigmentiphaga</taxon>
    </lineage>
</organism>
<dbReference type="Gene3D" id="3.30.420.270">
    <property type="match status" value="1"/>
</dbReference>
<dbReference type="GO" id="GO:0005886">
    <property type="term" value="C:plasma membrane"/>
    <property type="evidence" value="ECO:0007669"/>
    <property type="project" value="UniProtKB-SubCell"/>
</dbReference>
<name>A0A7Y9LQB2_9BURK</name>
<evidence type="ECO:0000256" key="3">
    <source>
        <dbReference type="ARBA" id="ARBA00022475"/>
    </source>
</evidence>
<dbReference type="EMBL" id="JACBYR010000003">
    <property type="protein sequence ID" value="NYE85828.1"/>
    <property type="molecule type" value="Genomic_DNA"/>
</dbReference>
<dbReference type="PANTHER" id="PTHR30558">
    <property type="entry name" value="EXBD MEMBRANE COMPONENT OF PMF-DRIVEN MACROMOLECULE IMPORT SYSTEM"/>
    <property type="match status" value="1"/>
</dbReference>
<gene>
    <name evidence="9" type="ORF">FHW18_005147</name>
</gene>
<accession>A0A7Y9LQB2</accession>
<evidence type="ECO:0000256" key="5">
    <source>
        <dbReference type="ARBA" id="ARBA00022989"/>
    </source>
</evidence>
<evidence type="ECO:0000256" key="2">
    <source>
        <dbReference type="ARBA" id="ARBA00005811"/>
    </source>
</evidence>
<evidence type="ECO:0000313" key="10">
    <source>
        <dbReference type="Proteomes" id="UP000542125"/>
    </source>
</evidence>
<evidence type="ECO:0000256" key="1">
    <source>
        <dbReference type="ARBA" id="ARBA00004162"/>
    </source>
</evidence>
<dbReference type="AlphaFoldDB" id="A0A7Y9LQB2"/>
<dbReference type="Proteomes" id="UP000542125">
    <property type="component" value="Unassembled WGS sequence"/>
</dbReference>
<keyword evidence="4 7" id="KW-0812">Transmembrane</keyword>
<reference evidence="9 10" key="1">
    <citation type="submission" date="2020-07" db="EMBL/GenBank/DDBJ databases">
        <title>Genomic Encyclopedia of Type Strains, Phase IV (KMG-V): Genome sequencing to study the core and pangenomes of soil and plant-associated prokaryotes.</title>
        <authorList>
            <person name="Whitman W."/>
        </authorList>
    </citation>
    <scope>NUCLEOTIDE SEQUENCE [LARGE SCALE GENOMIC DNA]</scope>
    <source>
        <strain evidence="9 10">SAS40</strain>
    </source>
</reference>
<comment type="caution">
    <text evidence="9">The sequence shown here is derived from an EMBL/GenBank/DDBJ whole genome shotgun (WGS) entry which is preliminary data.</text>
</comment>